<evidence type="ECO:0000256" key="1">
    <source>
        <dbReference type="ARBA" id="ARBA00005964"/>
    </source>
</evidence>
<sequence length="483" mass="51168">MTTRVRTSAGAVRGSWDDRVAVYRGIPFAAPPVGPDRFAAPRPAPPWDGVRDATRFGPPPPQPARPTEGTDWLNLAVWTPAPGRTGLPVVVWISGGGYLNCDTANPHLEGSALARAGAVVVSAHYRNGTEGWARLEGAPDNRGLLDQIAALGWVQENITAFGGDPGDVTVLGQSAGAGSIAALLVMPAAAGLFRRAILQGIPETYFTPGLAADIAAEVTAGVGRAPRVADLVDVAPDDLVAAARSVTAGLPRRADRWGAVAHTPTPFSPVVDGEVLPAAPWAALAGGAARDVDLLVGHGRDEFSLLARRLGDVDDTAADALIDGLTPTPGARRYRDAYPLLSPTELRDTAMSDWLFRMPALHLADAAHAGGARVWFYELCWGFNALGASHALDTLLVFGTAEIDTGLADAGPDLVGQSRRLSELMRAEHIAFATTGDPGWARYDPRERTTRLYDAVSGVGRYPEERSRRIWRDQRFGVLDRTG</sequence>
<dbReference type="RefSeq" id="WP_142056138.1">
    <property type="nucleotide sequence ID" value="NZ_VFPA01000002.1"/>
</dbReference>
<accession>A0A543DR11</accession>
<protein>
    <recommendedName>
        <fullName evidence="3">Carboxylic ester hydrolase</fullName>
        <ecNumber evidence="3">3.1.1.-</ecNumber>
    </recommendedName>
</protein>
<feature type="domain" description="Carboxylesterase type B" evidence="4">
    <location>
        <begin position="3"/>
        <end position="312"/>
    </location>
</feature>
<keyword evidence="6" id="KW-1185">Reference proteome</keyword>
<name>A0A543DR11_9PSEU</name>
<dbReference type="PANTHER" id="PTHR11559">
    <property type="entry name" value="CARBOXYLESTERASE"/>
    <property type="match status" value="1"/>
</dbReference>
<dbReference type="EC" id="3.1.1.-" evidence="3"/>
<evidence type="ECO:0000256" key="2">
    <source>
        <dbReference type="ARBA" id="ARBA00022801"/>
    </source>
</evidence>
<comment type="caution">
    <text evidence="5">The sequence shown here is derived from an EMBL/GenBank/DDBJ whole genome shotgun (WGS) entry which is preliminary data.</text>
</comment>
<organism evidence="5 6">
    <name type="scientific">Pseudonocardia kunmingensis</name>
    <dbReference type="NCBI Taxonomy" id="630975"/>
    <lineage>
        <taxon>Bacteria</taxon>
        <taxon>Bacillati</taxon>
        <taxon>Actinomycetota</taxon>
        <taxon>Actinomycetes</taxon>
        <taxon>Pseudonocardiales</taxon>
        <taxon>Pseudonocardiaceae</taxon>
        <taxon>Pseudonocardia</taxon>
    </lineage>
</organism>
<evidence type="ECO:0000259" key="4">
    <source>
        <dbReference type="Pfam" id="PF00135"/>
    </source>
</evidence>
<proteinExistence type="inferred from homology"/>
<dbReference type="SUPFAM" id="SSF53474">
    <property type="entry name" value="alpha/beta-Hydrolases"/>
    <property type="match status" value="1"/>
</dbReference>
<evidence type="ECO:0000256" key="3">
    <source>
        <dbReference type="RuleBase" id="RU361235"/>
    </source>
</evidence>
<reference evidence="5 6" key="1">
    <citation type="submission" date="2019-06" db="EMBL/GenBank/DDBJ databases">
        <title>Sequencing the genomes of 1000 actinobacteria strains.</title>
        <authorList>
            <person name="Klenk H.-P."/>
        </authorList>
    </citation>
    <scope>NUCLEOTIDE SEQUENCE [LARGE SCALE GENOMIC DNA]</scope>
    <source>
        <strain evidence="5 6">DSM 45301</strain>
    </source>
</reference>
<dbReference type="InterPro" id="IPR002018">
    <property type="entry name" value="CarbesteraseB"/>
</dbReference>
<dbReference type="Gene3D" id="3.40.50.1820">
    <property type="entry name" value="alpha/beta hydrolase"/>
    <property type="match status" value="1"/>
</dbReference>
<evidence type="ECO:0000313" key="5">
    <source>
        <dbReference type="EMBL" id="TQM11761.1"/>
    </source>
</evidence>
<dbReference type="PROSITE" id="PS00122">
    <property type="entry name" value="CARBOXYLESTERASE_B_1"/>
    <property type="match status" value="1"/>
</dbReference>
<dbReference type="GO" id="GO:0016787">
    <property type="term" value="F:hydrolase activity"/>
    <property type="evidence" value="ECO:0007669"/>
    <property type="project" value="UniProtKB-KW"/>
</dbReference>
<evidence type="ECO:0000313" key="6">
    <source>
        <dbReference type="Proteomes" id="UP000315677"/>
    </source>
</evidence>
<dbReference type="InterPro" id="IPR029058">
    <property type="entry name" value="AB_hydrolase_fold"/>
</dbReference>
<comment type="similarity">
    <text evidence="1 3">Belongs to the type-B carboxylesterase/lipase family.</text>
</comment>
<gene>
    <name evidence="5" type="ORF">FB558_4331</name>
</gene>
<dbReference type="InterPro" id="IPR019826">
    <property type="entry name" value="Carboxylesterase_B_AS"/>
</dbReference>
<dbReference type="InterPro" id="IPR050309">
    <property type="entry name" value="Type-B_Carboxylest/Lipase"/>
</dbReference>
<dbReference type="OrthoDB" id="4308422at2"/>
<dbReference type="AlphaFoldDB" id="A0A543DR11"/>
<dbReference type="Proteomes" id="UP000315677">
    <property type="component" value="Unassembled WGS sequence"/>
</dbReference>
<dbReference type="Pfam" id="PF00135">
    <property type="entry name" value="COesterase"/>
    <property type="match status" value="1"/>
</dbReference>
<keyword evidence="2 3" id="KW-0378">Hydrolase</keyword>
<dbReference type="EMBL" id="VFPA01000002">
    <property type="protein sequence ID" value="TQM11761.1"/>
    <property type="molecule type" value="Genomic_DNA"/>
</dbReference>